<evidence type="ECO:0000313" key="2">
    <source>
        <dbReference type="EMBL" id="XDO96107.1"/>
    </source>
</evidence>
<proteinExistence type="predicted"/>
<dbReference type="RefSeq" id="WP_369058962.1">
    <property type="nucleotide sequence ID" value="NZ_CP158375.1"/>
</dbReference>
<organism evidence="2">
    <name type="scientific">Caulobacter sp. 73W</name>
    <dbReference type="NCBI Taxonomy" id="3161137"/>
    <lineage>
        <taxon>Bacteria</taxon>
        <taxon>Pseudomonadati</taxon>
        <taxon>Pseudomonadota</taxon>
        <taxon>Alphaproteobacteria</taxon>
        <taxon>Caulobacterales</taxon>
        <taxon>Caulobacteraceae</taxon>
        <taxon>Caulobacter</taxon>
    </lineage>
</organism>
<gene>
    <name evidence="2" type="ORF">ABOZ73_15100</name>
</gene>
<feature type="region of interest" description="Disordered" evidence="1">
    <location>
        <begin position="1"/>
        <end position="63"/>
    </location>
</feature>
<reference evidence="2" key="1">
    <citation type="submission" date="2024-06" db="EMBL/GenBank/DDBJ databases">
        <title>Caulobacter inopinatus, sp. nov.</title>
        <authorList>
            <person name="Donachie S.P."/>
        </authorList>
    </citation>
    <scope>NUCLEOTIDE SEQUENCE</scope>
    <source>
        <strain evidence="2">73W</strain>
    </source>
</reference>
<feature type="compositionally biased region" description="Low complexity" evidence="1">
    <location>
        <begin position="1"/>
        <end position="36"/>
    </location>
</feature>
<evidence type="ECO:0000256" key="1">
    <source>
        <dbReference type="SAM" id="MobiDB-lite"/>
    </source>
</evidence>
<dbReference type="EMBL" id="CP158375">
    <property type="protein sequence ID" value="XDO96107.1"/>
    <property type="molecule type" value="Genomic_DNA"/>
</dbReference>
<dbReference type="AlphaFoldDB" id="A0AB39KQL6"/>
<name>A0AB39KQL6_9CAUL</name>
<sequence>MQNTSQPNRRPDQQQSNQQQSNAGQQNQQGQERAGQPGQGLSQGLDTGAIQPGKTSQGDDANR</sequence>
<accession>A0AB39KQL6</accession>
<evidence type="ECO:0008006" key="3">
    <source>
        <dbReference type="Google" id="ProtNLM"/>
    </source>
</evidence>
<protein>
    <recommendedName>
        <fullName evidence="3">1,4-beta-xylanase</fullName>
    </recommendedName>
</protein>
<feature type="compositionally biased region" description="Polar residues" evidence="1">
    <location>
        <begin position="53"/>
        <end position="63"/>
    </location>
</feature>